<evidence type="ECO:0000313" key="1">
    <source>
        <dbReference type="EMBL" id="CAG8632231.1"/>
    </source>
</evidence>
<proteinExistence type="predicted"/>
<protein>
    <submittedName>
        <fullName evidence="1">2840_t:CDS:1</fullName>
    </submittedName>
</protein>
<name>A0ACA9N6N3_9GLOM</name>
<comment type="caution">
    <text evidence="1">The sequence shown here is derived from an EMBL/GenBank/DDBJ whole genome shotgun (WGS) entry which is preliminary data.</text>
</comment>
<sequence length="137" mass="15929">EAIAILLEEINQKEYFDNLISVYSSKREKLMSALSSIGLPYTIPQGSYFILANTSKIQIPQDYEFPEDIIDRPRDFKVCYWLAKEIGIIATPPSEYYSQEHKYLIEDFVRFAFCKSNETLELAVKALNKLKPYINKC</sequence>
<reference evidence="1" key="1">
    <citation type="submission" date="2021-06" db="EMBL/GenBank/DDBJ databases">
        <authorList>
            <person name="Kallberg Y."/>
            <person name="Tangrot J."/>
            <person name="Rosling A."/>
        </authorList>
    </citation>
    <scope>NUCLEOTIDE SEQUENCE</scope>
    <source>
        <strain evidence="1">AU212A</strain>
    </source>
</reference>
<accession>A0ACA9N6N3</accession>
<dbReference type="EMBL" id="CAJVPM010019906">
    <property type="protein sequence ID" value="CAG8632231.1"/>
    <property type="molecule type" value="Genomic_DNA"/>
</dbReference>
<feature type="non-terminal residue" evidence="1">
    <location>
        <position position="1"/>
    </location>
</feature>
<gene>
    <name evidence="1" type="ORF">SCALOS_LOCUS8011</name>
</gene>
<keyword evidence="2" id="KW-1185">Reference proteome</keyword>
<organism evidence="1 2">
    <name type="scientific">Scutellospora calospora</name>
    <dbReference type="NCBI Taxonomy" id="85575"/>
    <lineage>
        <taxon>Eukaryota</taxon>
        <taxon>Fungi</taxon>
        <taxon>Fungi incertae sedis</taxon>
        <taxon>Mucoromycota</taxon>
        <taxon>Glomeromycotina</taxon>
        <taxon>Glomeromycetes</taxon>
        <taxon>Diversisporales</taxon>
        <taxon>Gigasporaceae</taxon>
        <taxon>Scutellospora</taxon>
    </lineage>
</organism>
<dbReference type="Proteomes" id="UP000789860">
    <property type="component" value="Unassembled WGS sequence"/>
</dbReference>
<evidence type="ECO:0000313" key="2">
    <source>
        <dbReference type="Proteomes" id="UP000789860"/>
    </source>
</evidence>